<dbReference type="InterPro" id="IPR009061">
    <property type="entry name" value="DNA-bd_dom_put_sf"/>
</dbReference>
<protein>
    <submittedName>
        <fullName evidence="3">MerR family transcriptional regulator</fullName>
    </submittedName>
</protein>
<comment type="caution">
    <text evidence="3">The sequence shown here is derived from an EMBL/GenBank/DDBJ whole genome shotgun (WGS) entry which is preliminary data.</text>
</comment>
<proteinExistence type="predicted"/>
<evidence type="ECO:0000313" key="4">
    <source>
        <dbReference type="Proteomes" id="UP001595715"/>
    </source>
</evidence>
<dbReference type="Gene3D" id="1.10.1660.10">
    <property type="match status" value="1"/>
</dbReference>
<feature type="domain" description="HTH merR-type" evidence="2">
    <location>
        <begin position="2"/>
        <end position="67"/>
    </location>
</feature>
<organism evidence="3 4">
    <name type="scientific">Paenibacillus xanthanilyticus</name>
    <dbReference type="NCBI Taxonomy" id="1783531"/>
    <lineage>
        <taxon>Bacteria</taxon>
        <taxon>Bacillati</taxon>
        <taxon>Bacillota</taxon>
        <taxon>Bacilli</taxon>
        <taxon>Bacillales</taxon>
        <taxon>Paenibacillaceae</taxon>
        <taxon>Paenibacillus</taxon>
    </lineage>
</organism>
<gene>
    <name evidence="3" type="ORF">ACFOZ8_10985</name>
</gene>
<feature type="coiled-coil region" evidence="1">
    <location>
        <begin position="143"/>
        <end position="193"/>
    </location>
</feature>
<name>A0ABV8JYZ9_9BACL</name>
<evidence type="ECO:0000256" key="1">
    <source>
        <dbReference type="SAM" id="Coils"/>
    </source>
</evidence>
<keyword evidence="4" id="KW-1185">Reference proteome</keyword>
<dbReference type="InterPro" id="IPR000551">
    <property type="entry name" value="MerR-type_HTH_dom"/>
</dbReference>
<dbReference type="Pfam" id="PF13411">
    <property type="entry name" value="MerR_1"/>
    <property type="match status" value="1"/>
</dbReference>
<dbReference type="Proteomes" id="UP001595715">
    <property type="component" value="Unassembled WGS sequence"/>
</dbReference>
<dbReference type="RefSeq" id="WP_377718856.1">
    <property type="nucleotide sequence ID" value="NZ_JBHSAM010000021.1"/>
</dbReference>
<evidence type="ECO:0000259" key="2">
    <source>
        <dbReference type="Pfam" id="PF13411"/>
    </source>
</evidence>
<sequence length="233" mass="26165">MMKTKEVARQLGVSQTTVRRWMTLLPSTPAKDAFGSFLFEERDLAHLRDIQNQIESGKGMSEITLAAQREVSGATRLPQLAAETASDLPPEYEFDPAMQQLINEITSSAVQTEEEASDAPAAVVVHTEPAQPEIMPEQLEPITNEVRERLQRLEQALAHKADDVVSVQLLQHREELEELRQTVSQLAAAVEQLQMPLQMVAAAGWDSTNKLAPIPIKQRPKKRSFLRQLFFFI</sequence>
<reference evidence="4" key="1">
    <citation type="journal article" date="2019" name="Int. J. Syst. Evol. Microbiol.">
        <title>The Global Catalogue of Microorganisms (GCM) 10K type strain sequencing project: providing services to taxonomists for standard genome sequencing and annotation.</title>
        <authorList>
            <consortium name="The Broad Institute Genomics Platform"/>
            <consortium name="The Broad Institute Genome Sequencing Center for Infectious Disease"/>
            <person name="Wu L."/>
            <person name="Ma J."/>
        </authorList>
    </citation>
    <scope>NUCLEOTIDE SEQUENCE [LARGE SCALE GENOMIC DNA]</scope>
    <source>
        <strain evidence="4">IBRC-M 10987</strain>
    </source>
</reference>
<evidence type="ECO:0000313" key="3">
    <source>
        <dbReference type="EMBL" id="MFC4100187.1"/>
    </source>
</evidence>
<dbReference type="EMBL" id="JBHSAM010000021">
    <property type="protein sequence ID" value="MFC4100187.1"/>
    <property type="molecule type" value="Genomic_DNA"/>
</dbReference>
<dbReference type="SUPFAM" id="SSF46955">
    <property type="entry name" value="Putative DNA-binding domain"/>
    <property type="match status" value="1"/>
</dbReference>
<keyword evidence="1" id="KW-0175">Coiled coil</keyword>
<accession>A0ABV8JYZ9</accession>